<dbReference type="SUPFAM" id="SSF110997">
    <property type="entry name" value="Sporulation related repeat"/>
    <property type="match status" value="1"/>
</dbReference>
<dbReference type="PROSITE" id="PS51724">
    <property type="entry name" value="SPOR"/>
    <property type="match status" value="1"/>
</dbReference>
<evidence type="ECO:0000259" key="2">
    <source>
        <dbReference type="PROSITE" id="PS51724"/>
    </source>
</evidence>
<feature type="domain" description="SPOR" evidence="2">
    <location>
        <begin position="115"/>
        <end position="203"/>
    </location>
</feature>
<keyword evidence="4" id="KW-1185">Reference proteome</keyword>
<dbReference type="PANTHER" id="PTHR40446">
    <property type="entry name" value="N-ACETYLGLUCOSAMINE-1-PHOSPHODIESTER ALPHA-N-ACETYLGLUCOSAMINIDASE"/>
    <property type="match status" value="1"/>
</dbReference>
<dbReference type="GO" id="GO:0042834">
    <property type="term" value="F:peptidoglycan binding"/>
    <property type="evidence" value="ECO:0007669"/>
    <property type="project" value="InterPro"/>
</dbReference>
<comment type="caution">
    <text evidence="3">The sequence shown here is derived from an EMBL/GenBank/DDBJ whole genome shotgun (WGS) entry which is preliminary data.</text>
</comment>
<evidence type="ECO:0000256" key="1">
    <source>
        <dbReference type="SAM" id="MobiDB-lite"/>
    </source>
</evidence>
<organism evidence="3 4">
    <name type="scientific">Amycolatopsis eburnea</name>
    <dbReference type="NCBI Taxonomy" id="2267691"/>
    <lineage>
        <taxon>Bacteria</taxon>
        <taxon>Bacillati</taxon>
        <taxon>Actinomycetota</taxon>
        <taxon>Actinomycetes</taxon>
        <taxon>Pseudonocardiales</taxon>
        <taxon>Pseudonocardiaceae</taxon>
        <taxon>Amycolatopsis</taxon>
    </lineage>
</organism>
<dbReference type="InterPro" id="IPR007730">
    <property type="entry name" value="SPOR-like_dom"/>
</dbReference>
<gene>
    <name evidence="3" type="ORF">EIY87_35450</name>
</gene>
<protein>
    <recommendedName>
        <fullName evidence="2">SPOR domain-containing protein</fullName>
    </recommendedName>
</protein>
<dbReference type="InterPro" id="IPR018711">
    <property type="entry name" value="NAGPA"/>
</dbReference>
<evidence type="ECO:0000313" key="3">
    <source>
        <dbReference type="EMBL" id="RSD12028.1"/>
    </source>
</evidence>
<dbReference type="Pfam" id="PF05036">
    <property type="entry name" value="SPOR"/>
    <property type="match status" value="1"/>
</dbReference>
<dbReference type="Proteomes" id="UP000267081">
    <property type="component" value="Unassembled WGS sequence"/>
</dbReference>
<proteinExistence type="predicted"/>
<feature type="compositionally biased region" description="Basic residues" evidence="1">
    <location>
        <begin position="1"/>
        <end position="16"/>
    </location>
</feature>
<dbReference type="InterPro" id="IPR036680">
    <property type="entry name" value="SPOR-like_sf"/>
</dbReference>
<feature type="region of interest" description="Disordered" evidence="1">
    <location>
        <begin position="1"/>
        <end position="58"/>
    </location>
</feature>
<evidence type="ECO:0000313" key="4">
    <source>
        <dbReference type="Proteomes" id="UP000267081"/>
    </source>
</evidence>
<accession>A0A427T229</accession>
<reference evidence="3 4" key="1">
    <citation type="submission" date="2018-12" db="EMBL/GenBank/DDBJ databases">
        <title>Amycolatopsis eburnea sp. nov. actinomycete associate with arbuscular mycorrhiza fungal spore.</title>
        <authorList>
            <person name="Lumyong S."/>
            <person name="Chaiya L."/>
        </authorList>
    </citation>
    <scope>NUCLEOTIDE SEQUENCE [LARGE SCALE GENOMIC DNA]</scope>
    <source>
        <strain evidence="3 4">GLM-1</strain>
    </source>
</reference>
<dbReference type="PANTHER" id="PTHR40446:SF2">
    <property type="entry name" value="N-ACETYLGLUCOSAMINE-1-PHOSPHODIESTER ALPHA-N-ACETYLGLUCOSAMINIDASE"/>
    <property type="match status" value="1"/>
</dbReference>
<dbReference type="AlphaFoldDB" id="A0A427T229"/>
<dbReference type="Pfam" id="PF09992">
    <property type="entry name" value="NAGPA"/>
    <property type="match status" value="1"/>
</dbReference>
<dbReference type="Gene3D" id="3.30.70.1070">
    <property type="entry name" value="Sporulation related repeat"/>
    <property type="match status" value="1"/>
</dbReference>
<sequence length="557" mass="56898">MVRRRGRRPLPRQRGRGLRDGAPVGRRVPRRRTLAPGTPGIRPEPANEPPPPGTLPRVKPKLPAALFLSAVLTAALSTPAAAGALELAPGVTVATTVTGEGTGHNTWTVTTQVPGGSSPDPDAPPAALGTREHAEALVTALRGKGFAARAEQVDWPAFADTPRGALGWRVRVGSFTDRAQAAATASALSANGFTGSVEWTGQDGPAAGGPQRVRVAVVDPKRFTGRVAASHGESVAGRRTTSALAAAAGALVGTNGGFFVIDPRDGIPGEPAGAGVYQGVLQSEATTGRPALLLGERPSIGVPRTAITVGGHPVNGVNRKPGVIRNCGEPGDVPTDRPLHDTTCTHPDELVLFTPQLGAPTPAGDGVEAVLDAHDVVTAVRPTGGDVPAAGHTVQGIGAAAAWLTAHARPGTRLRVDTRIFADGRPVHPAGVVNGGPWLVRDGRVSVNAAADGIVHPGDPSFVYGWGVKRNPRTMVGLDRRGRLLIVTADGRQPGYAEGLSLVEGAELLKRLGAVEAINLDGGGSTAMAIGGKLVSSPSDATGERPVGDAVLVLPRR</sequence>
<name>A0A427T229_9PSEU</name>
<dbReference type="EMBL" id="RSEC01000059">
    <property type="protein sequence ID" value="RSD12028.1"/>
    <property type="molecule type" value="Genomic_DNA"/>
</dbReference>